<evidence type="ECO:0000313" key="1">
    <source>
        <dbReference type="EMBL" id="MBB6175087.1"/>
    </source>
</evidence>
<dbReference type="EMBL" id="JACHDS010000001">
    <property type="protein sequence ID" value="MBB6175087.1"/>
    <property type="molecule type" value="Genomic_DNA"/>
</dbReference>
<dbReference type="RefSeq" id="WP_184079534.1">
    <property type="nucleotide sequence ID" value="NZ_JACHDS010000001.1"/>
</dbReference>
<keyword evidence="2" id="KW-1185">Reference proteome</keyword>
<organism evidence="1 2">
    <name type="scientific">Nocardiopsis mwathae</name>
    <dbReference type="NCBI Taxonomy" id="1472723"/>
    <lineage>
        <taxon>Bacteria</taxon>
        <taxon>Bacillati</taxon>
        <taxon>Actinomycetota</taxon>
        <taxon>Actinomycetes</taxon>
        <taxon>Streptosporangiales</taxon>
        <taxon>Nocardiopsidaceae</taxon>
        <taxon>Nocardiopsis</taxon>
    </lineage>
</organism>
<comment type="caution">
    <text evidence="1">The sequence shown here is derived from an EMBL/GenBank/DDBJ whole genome shotgun (WGS) entry which is preliminary data.</text>
</comment>
<protein>
    <submittedName>
        <fullName evidence="1">Uncharacterized protein</fullName>
    </submittedName>
</protein>
<accession>A0A7W9YN39</accession>
<proteinExistence type="predicted"/>
<dbReference type="Proteomes" id="UP000546642">
    <property type="component" value="Unassembled WGS sequence"/>
</dbReference>
<gene>
    <name evidence="1" type="ORF">HNR23_005147</name>
</gene>
<dbReference type="AlphaFoldDB" id="A0A7W9YN39"/>
<reference evidence="1 2" key="1">
    <citation type="submission" date="2020-08" db="EMBL/GenBank/DDBJ databases">
        <title>Sequencing the genomes of 1000 actinobacteria strains.</title>
        <authorList>
            <person name="Klenk H.-P."/>
        </authorList>
    </citation>
    <scope>NUCLEOTIDE SEQUENCE [LARGE SCALE GENOMIC DNA]</scope>
    <source>
        <strain evidence="1 2">DSM 46659</strain>
    </source>
</reference>
<sequence>MTSAIRVVLGDITVFRESELPFPQRYTARYLGFTIRLRTSRGDVFRALVRECGLTRDQAARLLNQVDRGRR</sequence>
<evidence type="ECO:0000313" key="2">
    <source>
        <dbReference type="Proteomes" id="UP000546642"/>
    </source>
</evidence>
<name>A0A7W9YN39_9ACTN</name>